<accession>A0ABW1Z4T8</accession>
<organism evidence="1 2">
    <name type="scientific">Granulicella cerasi</name>
    <dbReference type="NCBI Taxonomy" id="741063"/>
    <lineage>
        <taxon>Bacteria</taxon>
        <taxon>Pseudomonadati</taxon>
        <taxon>Acidobacteriota</taxon>
        <taxon>Terriglobia</taxon>
        <taxon>Terriglobales</taxon>
        <taxon>Acidobacteriaceae</taxon>
        <taxon>Granulicella</taxon>
    </lineage>
</organism>
<protein>
    <submittedName>
        <fullName evidence="1">Uncharacterized protein</fullName>
    </submittedName>
</protein>
<evidence type="ECO:0000313" key="1">
    <source>
        <dbReference type="EMBL" id="MFC6644134.1"/>
    </source>
</evidence>
<dbReference type="Proteomes" id="UP001596391">
    <property type="component" value="Unassembled WGS sequence"/>
</dbReference>
<keyword evidence="2" id="KW-1185">Reference proteome</keyword>
<dbReference type="RefSeq" id="WP_263372086.1">
    <property type="nucleotide sequence ID" value="NZ_JAGSYD010000004.1"/>
</dbReference>
<reference evidence="2" key="1">
    <citation type="journal article" date="2019" name="Int. J. Syst. Evol. Microbiol.">
        <title>The Global Catalogue of Microorganisms (GCM) 10K type strain sequencing project: providing services to taxonomists for standard genome sequencing and annotation.</title>
        <authorList>
            <consortium name="The Broad Institute Genomics Platform"/>
            <consortium name="The Broad Institute Genome Sequencing Center for Infectious Disease"/>
            <person name="Wu L."/>
            <person name="Ma J."/>
        </authorList>
    </citation>
    <scope>NUCLEOTIDE SEQUENCE [LARGE SCALE GENOMIC DNA]</scope>
    <source>
        <strain evidence="2">CGMCC 1.16026</strain>
    </source>
</reference>
<proteinExistence type="predicted"/>
<sequence>MRNLSTAMRAALTARVLRPAILIELTFKSGTYFVHTGIGQITWNGNTYLGVGSLGKVGTITENTTVEAAGTTLTLTGVDPTLYADCMTDIVTGLPARILLACLSGSTVIDALVIFSGLVDQPTITENSDDITVTLALENALTNLQRPHRSLYTAVDQRMKWPNDNGFDWITSLIDTANTWG</sequence>
<dbReference type="EMBL" id="JBHSWI010000001">
    <property type="protein sequence ID" value="MFC6644134.1"/>
    <property type="molecule type" value="Genomic_DNA"/>
</dbReference>
<evidence type="ECO:0000313" key="2">
    <source>
        <dbReference type="Proteomes" id="UP001596391"/>
    </source>
</evidence>
<comment type="caution">
    <text evidence="1">The sequence shown here is derived from an EMBL/GenBank/DDBJ whole genome shotgun (WGS) entry which is preliminary data.</text>
</comment>
<name>A0ABW1Z4T8_9BACT</name>
<gene>
    <name evidence="1" type="ORF">ACFQBQ_00715</name>
</gene>